<dbReference type="Pfam" id="PF03170">
    <property type="entry name" value="BcsB"/>
    <property type="match status" value="1"/>
</dbReference>
<sequence length="557" mass="61763">GAALRLRYTPVQVTHSTARRVETPLAGGAVAPGLFQEPEVAHDQVLVGTRAELAPYLSTAMQEQITESFVGIYPGDRDPRYVLLVISGRDEAEVTRAAMAFASLNFPFPEAPSMLVPALQLPTLPPYTAKWQVHANGRYPLHEFGVKTASFQGMYTGQVRFEVSVAPDSFVYEDSVVELKFHLAYGAGLRRDSVLNIWLNDIFMAAIPLDKAEGAVYRDYAVRLPARALQAGRNTFRFTPHMMPLLSGECIAVQDANLVLTVFDDTLLVLPNATHYARLPELALFARTGFPATIVPDGTDLAVQVAGEDSATLAAAWMLLGKLAQKVEMPLYHTTFSFQPPAQPKHRLVVGTLAHLDPQLLAAAPVRLGTVSQVPYPTLPPRLPEERSRTMVERWLRALGERFQVAAPAERRRPDLVQMLQQSALGPWTLAMMFATPSQAPQTTVLFVAAEPTSLWRGMQRGVEAAFWENLQGDVVLWGDTPASLAWQRAGTTYHLGDIGLTSRLEYYASHYPWFWSILTIVLLGLFAYLTRMLLRRFQRRHHGDLAVEEVLETPSV</sequence>
<reference evidence="7" key="1">
    <citation type="submission" date="2019-03" db="EMBL/GenBank/DDBJ databases">
        <title>Lake Tanganyika Metagenome-Assembled Genomes (MAGs).</title>
        <authorList>
            <person name="Tran P."/>
        </authorList>
    </citation>
    <scope>NUCLEOTIDE SEQUENCE</scope>
    <source>
        <strain evidence="7">K_DeepCast_65m_m2_066</strain>
    </source>
</reference>
<dbReference type="GO" id="GO:0006011">
    <property type="term" value="P:UDP-alpha-D-glucose metabolic process"/>
    <property type="evidence" value="ECO:0007669"/>
    <property type="project" value="InterPro"/>
</dbReference>
<dbReference type="PANTHER" id="PTHR39083">
    <property type="entry name" value="CYCLIC DI-GMP-BINDING PROTEIN"/>
    <property type="match status" value="1"/>
</dbReference>
<evidence type="ECO:0000256" key="3">
    <source>
        <dbReference type="ARBA" id="ARBA00022692"/>
    </source>
</evidence>
<dbReference type="PANTHER" id="PTHR39083:SF1">
    <property type="entry name" value="CYCLIC DI-GMP-BINDING PROTEIN"/>
    <property type="match status" value="1"/>
</dbReference>
<protein>
    <submittedName>
        <fullName evidence="7">Cellulose biosynthesis cyclic di-GMP-binding regulatory protein BcsB</fullName>
    </submittedName>
</protein>
<name>A0A937W7I9_UNCTE</name>
<evidence type="ECO:0000256" key="4">
    <source>
        <dbReference type="ARBA" id="ARBA00022989"/>
    </source>
</evidence>
<organism evidence="7 8">
    <name type="scientific">Tectimicrobiota bacterium</name>
    <dbReference type="NCBI Taxonomy" id="2528274"/>
    <lineage>
        <taxon>Bacteria</taxon>
        <taxon>Pseudomonadati</taxon>
        <taxon>Nitrospinota/Tectimicrobiota group</taxon>
        <taxon>Candidatus Tectimicrobiota</taxon>
    </lineage>
</organism>
<evidence type="ECO:0000313" key="8">
    <source>
        <dbReference type="Proteomes" id="UP000712673"/>
    </source>
</evidence>
<dbReference type="InterPro" id="IPR018513">
    <property type="entry name" value="Cell_synthase_bac"/>
</dbReference>
<dbReference type="AlphaFoldDB" id="A0A937W7I9"/>
<evidence type="ECO:0000256" key="6">
    <source>
        <dbReference type="SAM" id="Phobius"/>
    </source>
</evidence>
<dbReference type="EMBL" id="VGLS01001100">
    <property type="protein sequence ID" value="MBM3226899.1"/>
    <property type="molecule type" value="Genomic_DNA"/>
</dbReference>
<evidence type="ECO:0000256" key="2">
    <source>
        <dbReference type="ARBA" id="ARBA00022475"/>
    </source>
</evidence>
<dbReference type="Gene3D" id="2.60.120.260">
    <property type="entry name" value="Galactose-binding domain-like"/>
    <property type="match status" value="1"/>
</dbReference>
<keyword evidence="4 6" id="KW-1133">Transmembrane helix</keyword>
<keyword evidence="3 6" id="KW-0812">Transmembrane</keyword>
<accession>A0A937W7I9</accession>
<comment type="subcellular location">
    <subcellularLocation>
        <location evidence="1">Cell membrane</location>
        <topology evidence="1">Single-pass membrane protein</topology>
    </subcellularLocation>
</comment>
<evidence type="ECO:0000256" key="5">
    <source>
        <dbReference type="ARBA" id="ARBA00023136"/>
    </source>
</evidence>
<keyword evidence="5 6" id="KW-0472">Membrane</keyword>
<evidence type="ECO:0000256" key="1">
    <source>
        <dbReference type="ARBA" id="ARBA00004162"/>
    </source>
</evidence>
<comment type="caution">
    <text evidence="7">The sequence shown here is derived from an EMBL/GenBank/DDBJ whole genome shotgun (WGS) entry which is preliminary data.</text>
</comment>
<keyword evidence="2" id="KW-1003">Cell membrane</keyword>
<feature type="non-terminal residue" evidence="7">
    <location>
        <position position="1"/>
    </location>
</feature>
<dbReference type="Proteomes" id="UP000712673">
    <property type="component" value="Unassembled WGS sequence"/>
</dbReference>
<evidence type="ECO:0000313" key="7">
    <source>
        <dbReference type="EMBL" id="MBM3226899.1"/>
    </source>
</evidence>
<feature type="transmembrane region" description="Helical" evidence="6">
    <location>
        <begin position="514"/>
        <end position="535"/>
    </location>
</feature>
<gene>
    <name evidence="7" type="ORF">FJZ47_24295</name>
</gene>
<proteinExistence type="predicted"/>
<dbReference type="GO" id="GO:0005886">
    <property type="term" value="C:plasma membrane"/>
    <property type="evidence" value="ECO:0007669"/>
    <property type="project" value="UniProtKB-SubCell"/>
</dbReference>